<sequence length="102" mass="11804">MVPEYNYESNAFKDDGIYLFMNDFASTLAESIKQDPNSHFVSNSFNYINTIGERSDPDVINLINVGIIEILYTEQSLSRAFIAMRLSEKLSVLFHAWSEHYR</sequence>
<dbReference type="Proteomes" id="UP000242687">
    <property type="component" value="Unassembled WGS sequence"/>
</dbReference>
<organism evidence="2 3">
    <name type="scientific">Mucilaginibacter auburnensis</name>
    <dbReference type="NCBI Taxonomy" id="1457233"/>
    <lineage>
        <taxon>Bacteria</taxon>
        <taxon>Pseudomonadati</taxon>
        <taxon>Bacteroidota</taxon>
        <taxon>Sphingobacteriia</taxon>
        <taxon>Sphingobacteriales</taxon>
        <taxon>Sphingobacteriaceae</taxon>
        <taxon>Mucilaginibacter</taxon>
    </lineage>
</organism>
<dbReference type="InterPro" id="IPR056091">
    <property type="entry name" value="DUF7674"/>
</dbReference>
<dbReference type="EMBL" id="PGFJ01000002">
    <property type="protein sequence ID" value="PJJ79083.1"/>
    <property type="molecule type" value="Genomic_DNA"/>
</dbReference>
<proteinExistence type="predicted"/>
<evidence type="ECO:0000313" key="3">
    <source>
        <dbReference type="Proteomes" id="UP000242687"/>
    </source>
</evidence>
<reference evidence="2 3" key="1">
    <citation type="submission" date="2017-11" db="EMBL/GenBank/DDBJ databases">
        <title>Genomic Encyclopedia of Archaeal and Bacterial Type Strains, Phase II (KMG-II): From Individual Species to Whole Genera.</title>
        <authorList>
            <person name="Goeker M."/>
        </authorList>
    </citation>
    <scope>NUCLEOTIDE SEQUENCE [LARGE SCALE GENOMIC DNA]</scope>
    <source>
        <strain evidence="2 3">DSM 28175</strain>
    </source>
</reference>
<dbReference type="AlphaFoldDB" id="A0A2H9VL94"/>
<protein>
    <recommendedName>
        <fullName evidence="1">DUF7674 domain-containing protein</fullName>
    </recommendedName>
</protein>
<feature type="domain" description="DUF7674" evidence="1">
    <location>
        <begin position="3"/>
        <end position="90"/>
    </location>
</feature>
<accession>A0A2H9VL94</accession>
<name>A0A2H9VL94_9SPHI</name>
<evidence type="ECO:0000259" key="1">
    <source>
        <dbReference type="Pfam" id="PF24722"/>
    </source>
</evidence>
<comment type="caution">
    <text evidence="2">The sequence shown here is derived from an EMBL/GenBank/DDBJ whole genome shotgun (WGS) entry which is preliminary data.</text>
</comment>
<keyword evidence="3" id="KW-1185">Reference proteome</keyword>
<gene>
    <name evidence="2" type="ORF">CLV57_2207</name>
</gene>
<evidence type="ECO:0000313" key="2">
    <source>
        <dbReference type="EMBL" id="PJJ79083.1"/>
    </source>
</evidence>
<dbReference type="Pfam" id="PF24722">
    <property type="entry name" value="DUF7674"/>
    <property type="match status" value="1"/>
</dbReference>